<dbReference type="Proteomes" id="UP000054821">
    <property type="component" value="Unassembled WGS sequence"/>
</dbReference>
<accession>A0A2P4ZZ64</accession>
<feature type="non-terminal residue" evidence="1">
    <location>
        <position position="1"/>
    </location>
</feature>
<dbReference type="AlphaFoldDB" id="A0A2P4ZZ64"/>
<proteinExistence type="predicted"/>
<evidence type="ECO:0000313" key="2">
    <source>
        <dbReference type="Proteomes" id="UP000054821"/>
    </source>
</evidence>
<sequence>VTNPYCRASKVGCDSCQPCIRAGNALEAVANTFGRRSAIVDSRSGDFGAHQAGITAARVVVTLQDEMLDVCITCPHASWVEGTTHRAALPGLEALEMDGFGLLEH</sequence>
<dbReference type="EMBL" id="JPDN02000004">
    <property type="protein sequence ID" value="PON29553.1"/>
    <property type="molecule type" value="Genomic_DNA"/>
</dbReference>
<gene>
    <name evidence="1" type="ORF">TGAM01_v201802</name>
</gene>
<dbReference type="RefSeq" id="XP_024406459.1">
    <property type="nucleotide sequence ID" value="XM_024548848.1"/>
</dbReference>
<dbReference type="GeneID" id="36347353"/>
<evidence type="ECO:0000313" key="1">
    <source>
        <dbReference type="EMBL" id="PON29553.1"/>
    </source>
</evidence>
<keyword evidence="2" id="KW-1185">Reference proteome</keyword>
<protein>
    <submittedName>
        <fullName evidence="1">Uncharacterized protein</fullName>
    </submittedName>
</protein>
<comment type="caution">
    <text evidence="1">The sequence shown here is derived from an EMBL/GenBank/DDBJ whole genome shotgun (WGS) entry which is preliminary data.</text>
</comment>
<name>A0A2P4ZZ64_9HYPO</name>
<reference evidence="1 2" key="1">
    <citation type="journal article" date="2016" name="Genome Announc.">
        <title>Draft Whole-Genome Sequence of Trichoderma gamsii T6085, a Promising Biocontrol Agent of Fusarium Head Blight on Wheat.</title>
        <authorList>
            <person name="Baroncelli R."/>
            <person name="Zapparata A."/>
            <person name="Piaggeschi G."/>
            <person name="Sarrocco S."/>
            <person name="Vannacci G."/>
        </authorList>
    </citation>
    <scope>NUCLEOTIDE SEQUENCE [LARGE SCALE GENOMIC DNA]</scope>
    <source>
        <strain evidence="1 2">T6085</strain>
    </source>
</reference>
<organism evidence="1 2">
    <name type="scientific">Trichoderma gamsii</name>
    <dbReference type="NCBI Taxonomy" id="398673"/>
    <lineage>
        <taxon>Eukaryota</taxon>
        <taxon>Fungi</taxon>
        <taxon>Dikarya</taxon>
        <taxon>Ascomycota</taxon>
        <taxon>Pezizomycotina</taxon>
        <taxon>Sordariomycetes</taxon>
        <taxon>Hypocreomycetidae</taxon>
        <taxon>Hypocreales</taxon>
        <taxon>Hypocreaceae</taxon>
        <taxon>Trichoderma</taxon>
    </lineage>
</organism>